<gene>
    <name evidence="2" type="ORF">KSF_065420</name>
</gene>
<dbReference type="SMART" id="SM00382">
    <property type="entry name" value="AAA"/>
    <property type="match status" value="1"/>
</dbReference>
<dbReference type="AlphaFoldDB" id="A0A8J3IJ57"/>
<sequence length="322" mass="36226">MSDQDWRVYHGGGEPHDVKFPPSPPWRRFGGKSENDAYRGTKFLADQEAIDLVNAALYLRRPLLISGRPGSGKSSLAYSVARELKLGPVLRWSITSSTKLSDGLYHYDAIGRLQDSAMGPSSSDTNVTVEKTLPDIGEYIRLGPLGAALLPAEKPRVLLVDEIDKSDMDFPNDLLHVFEEGEFEIPELVRMSKERKTIPVYQETWGEAKVVIEEGRVRCREFPFVVMTSNEEREFPQAFLRRCLRLEMQIPNEEKLLSIVNTHFGPQAESAAKDLIARFIMDPTKKDVATDQLLNAVYLVSRGVDSREKEAVFKAVLRSLSS</sequence>
<dbReference type="InterPro" id="IPR011704">
    <property type="entry name" value="ATPase_dyneun-rel_AAA"/>
</dbReference>
<dbReference type="EMBL" id="BNJK01000001">
    <property type="protein sequence ID" value="GHO96494.1"/>
    <property type="molecule type" value="Genomic_DNA"/>
</dbReference>
<dbReference type="Gene3D" id="3.40.50.300">
    <property type="entry name" value="P-loop containing nucleotide triphosphate hydrolases"/>
    <property type="match status" value="1"/>
</dbReference>
<dbReference type="SUPFAM" id="SSF52540">
    <property type="entry name" value="P-loop containing nucleoside triphosphate hydrolases"/>
    <property type="match status" value="1"/>
</dbReference>
<feature type="domain" description="AAA+ ATPase" evidence="1">
    <location>
        <begin position="59"/>
        <end position="254"/>
    </location>
</feature>
<dbReference type="Proteomes" id="UP000597444">
    <property type="component" value="Unassembled WGS sequence"/>
</dbReference>
<dbReference type="GO" id="GO:0016887">
    <property type="term" value="F:ATP hydrolysis activity"/>
    <property type="evidence" value="ECO:0007669"/>
    <property type="project" value="InterPro"/>
</dbReference>
<keyword evidence="3" id="KW-1185">Reference proteome</keyword>
<accession>A0A8J3IJ57</accession>
<comment type="caution">
    <text evidence="2">The sequence shown here is derived from an EMBL/GenBank/DDBJ whole genome shotgun (WGS) entry which is preliminary data.</text>
</comment>
<evidence type="ECO:0000313" key="2">
    <source>
        <dbReference type="EMBL" id="GHO96494.1"/>
    </source>
</evidence>
<dbReference type="InterPro" id="IPR027417">
    <property type="entry name" value="P-loop_NTPase"/>
</dbReference>
<dbReference type="GO" id="GO:0005524">
    <property type="term" value="F:ATP binding"/>
    <property type="evidence" value="ECO:0007669"/>
    <property type="project" value="InterPro"/>
</dbReference>
<reference evidence="2" key="1">
    <citation type="submission" date="2020-10" db="EMBL/GenBank/DDBJ databases">
        <title>Taxonomic study of unclassified bacteria belonging to the class Ktedonobacteria.</title>
        <authorList>
            <person name="Yabe S."/>
            <person name="Wang C.M."/>
            <person name="Zheng Y."/>
            <person name="Sakai Y."/>
            <person name="Cavaletti L."/>
            <person name="Monciardini P."/>
            <person name="Donadio S."/>
        </authorList>
    </citation>
    <scope>NUCLEOTIDE SEQUENCE</scope>
    <source>
        <strain evidence="2">ID150040</strain>
    </source>
</reference>
<evidence type="ECO:0000259" key="1">
    <source>
        <dbReference type="SMART" id="SM00382"/>
    </source>
</evidence>
<dbReference type="CDD" id="cd00009">
    <property type="entry name" value="AAA"/>
    <property type="match status" value="1"/>
</dbReference>
<dbReference type="InterPro" id="IPR003593">
    <property type="entry name" value="AAA+_ATPase"/>
</dbReference>
<name>A0A8J3IJ57_9CHLR</name>
<proteinExistence type="predicted"/>
<evidence type="ECO:0000313" key="3">
    <source>
        <dbReference type="Proteomes" id="UP000597444"/>
    </source>
</evidence>
<dbReference type="RefSeq" id="WP_220207117.1">
    <property type="nucleotide sequence ID" value="NZ_BNJK01000001.1"/>
</dbReference>
<dbReference type="Pfam" id="PF07728">
    <property type="entry name" value="AAA_5"/>
    <property type="match status" value="1"/>
</dbReference>
<protein>
    <submittedName>
        <fullName evidence="2">ATPase AAA</fullName>
    </submittedName>
</protein>
<organism evidence="2 3">
    <name type="scientific">Reticulibacter mediterranei</name>
    <dbReference type="NCBI Taxonomy" id="2778369"/>
    <lineage>
        <taxon>Bacteria</taxon>
        <taxon>Bacillati</taxon>
        <taxon>Chloroflexota</taxon>
        <taxon>Ktedonobacteria</taxon>
        <taxon>Ktedonobacterales</taxon>
        <taxon>Reticulibacteraceae</taxon>
        <taxon>Reticulibacter</taxon>
    </lineage>
</organism>